<sequence>MKKFAIALLGTSLLASVAQANNFDDANDAINYRQSAFGLIAYQFGDMSAMLKGKKEFNQAVFASRASNVAALAKLPHEGFIPGSEKGKTDASANIWQDKADFDDKMAAFVNNAALLAQAAQTGDKNSMKQAFMETGKSCKGCHDVYKKD</sequence>
<evidence type="ECO:0000256" key="2">
    <source>
        <dbReference type="ARBA" id="ARBA00022617"/>
    </source>
</evidence>
<keyword evidence="2 7" id="KW-0349">Heme</keyword>
<dbReference type="PIRSF" id="PIRSF000027">
    <property type="entry name" value="Cytc_c_prime"/>
    <property type="match status" value="1"/>
</dbReference>
<evidence type="ECO:0000313" key="10">
    <source>
        <dbReference type="Proteomes" id="UP000001982"/>
    </source>
</evidence>
<feature type="binding site" description="axial binding residue" evidence="6">
    <location>
        <position position="143"/>
    </location>
    <ligand>
        <name>heme c</name>
        <dbReference type="ChEBI" id="CHEBI:61717"/>
    </ligand>
    <ligandPart>
        <name>Fe</name>
        <dbReference type="ChEBI" id="CHEBI:18248"/>
    </ligandPart>
</feature>
<dbReference type="GO" id="GO:0005506">
    <property type="term" value="F:iron ion binding"/>
    <property type="evidence" value="ECO:0007669"/>
    <property type="project" value="InterPro"/>
</dbReference>
<dbReference type="PROSITE" id="PS51009">
    <property type="entry name" value="CYTCII"/>
    <property type="match status" value="1"/>
</dbReference>
<dbReference type="AlphaFoldDB" id="Q12KK3"/>
<dbReference type="InterPro" id="IPR012127">
    <property type="entry name" value="Cyt_c_prime"/>
</dbReference>
<protein>
    <submittedName>
        <fullName evidence="9">Cytochrome c, class II</fullName>
    </submittedName>
</protein>
<dbReference type="Gene3D" id="1.20.120.10">
    <property type="entry name" value="Cytochrome c/b562"/>
    <property type="match status" value="1"/>
</dbReference>
<feature type="binding site" description="covalent" evidence="7">
    <location>
        <position position="139"/>
    </location>
    <ligand>
        <name>heme c</name>
        <dbReference type="ChEBI" id="CHEBI:61717"/>
    </ligand>
</feature>
<dbReference type="PRINTS" id="PR00608">
    <property type="entry name" value="CYTCHROMECII"/>
</dbReference>
<dbReference type="STRING" id="318161.Sden_2744"/>
<evidence type="ECO:0000256" key="8">
    <source>
        <dbReference type="SAM" id="SignalP"/>
    </source>
</evidence>
<dbReference type="Proteomes" id="UP000001982">
    <property type="component" value="Chromosome"/>
</dbReference>
<reference evidence="9 10" key="1">
    <citation type="submission" date="2006-03" db="EMBL/GenBank/DDBJ databases">
        <title>Complete sequence of Shewanella denitrificans OS217.</title>
        <authorList>
            <consortium name="US DOE Joint Genome Institute"/>
            <person name="Copeland A."/>
            <person name="Lucas S."/>
            <person name="Lapidus A."/>
            <person name="Barry K."/>
            <person name="Detter J.C."/>
            <person name="Glavina del Rio T."/>
            <person name="Hammon N."/>
            <person name="Israni S."/>
            <person name="Dalin E."/>
            <person name="Tice H."/>
            <person name="Pitluck S."/>
            <person name="Brettin T."/>
            <person name="Bruce D."/>
            <person name="Han C."/>
            <person name="Tapia R."/>
            <person name="Gilna P."/>
            <person name="Kiss H."/>
            <person name="Schmutz J."/>
            <person name="Larimer F."/>
            <person name="Land M."/>
            <person name="Hauser L."/>
            <person name="Kyrpides N."/>
            <person name="Lykidis A."/>
            <person name="Richardson P."/>
        </authorList>
    </citation>
    <scope>NUCLEOTIDE SEQUENCE [LARGE SCALE GENOMIC DNA]</scope>
    <source>
        <strain evidence="10">OS217 / ATCC BAA-1090 / DSM 15013</strain>
    </source>
</reference>
<keyword evidence="3 6" id="KW-0479">Metal-binding</keyword>
<dbReference type="GO" id="GO:0020037">
    <property type="term" value="F:heme binding"/>
    <property type="evidence" value="ECO:0007669"/>
    <property type="project" value="InterPro"/>
</dbReference>
<dbReference type="GO" id="GO:0009055">
    <property type="term" value="F:electron transfer activity"/>
    <property type="evidence" value="ECO:0007669"/>
    <property type="project" value="InterPro"/>
</dbReference>
<evidence type="ECO:0000256" key="5">
    <source>
        <dbReference type="ARBA" id="ARBA00023004"/>
    </source>
</evidence>
<evidence type="ECO:0000256" key="7">
    <source>
        <dbReference type="PIRSR" id="PIRSR000027-2"/>
    </source>
</evidence>
<dbReference type="Pfam" id="PF01322">
    <property type="entry name" value="Cytochrom_C_2"/>
    <property type="match status" value="1"/>
</dbReference>
<keyword evidence="4" id="KW-0249">Electron transport</keyword>
<dbReference type="InterPro" id="IPR002321">
    <property type="entry name" value="Cyt_c_II"/>
</dbReference>
<dbReference type="EMBL" id="CP000302">
    <property type="protein sequence ID" value="ABE56023.1"/>
    <property type="molecule type" value="Genomic_DNA"/>
</dbReference>
<evidence type="ECO:0000256" key="6">
    <source>
        <dbReference type="PIRSR" id="PIRSR000027-1"/>
    </source>
</evidence>
<dbReference type="InterPro" id="IPR015984">
    <property type="entry name" value="Cyt_c_prime_subgr"/>
</dbReference>
<proteinExistence type="predicted"/>
<feature type="binding site" description="covalent" evidence="7">
    <location>
        <position position="142"/>
    </location>
    <ligand>
        <name>heme c</name>
        <dbReference type="ChEBI" id="CHEBI:61717"/>
    </ligand>
</feature>
<evidence type="ECO:0000313" key="9">
    <source>
        <dbReference type="EMBL" id="ABE56023.1"/>
    </source>
</evidence>
<keyword evidence="5 6" id="KW-0408">Iron</keyword>
<keyword evidence="8" id="KW-0732">Signal</keyword>
<feature type="signal peptide" evidence="8">
    <location>
        <begin position="1"/>
        <end position="20"/>
    </location>
</feature>
<dbReference type="SUPFAM" id="SSF47175">
    <property type="entry name" value="Cytochromes"/>
    <property type="match status" value="1"/>
</dbReference>
<dbReference type="InterPro" id="IPR010980">
    <property type="entry name" value="Cyt_c/b562"/>
</dbReference>
<dbReference type="OrthoDB" id="5520910at2"/>
<dbReference type="KEGG" id="sdn:Sden_2744"/>
<dbReference type="GO" id="GO:0042597">
    <property type="term" value="C:periplasmic space"/>
    <property type="evidence" value="ECO:0007669"/>
    <property type="project" value="InterPro"/>
</dbReference>
<keyword evidence="1" id="KW-0813">Transport</keyword>
<organism evidence="9 10">
    <name type="scientific">Shewanella denitrificans (strain OS217 / ATCC BAA-1090 / DSM 15013)</name>
    <dbReference type="NCBI Taxonomy" id="318161"/>
    <lineage>
        <taxon>Bacteria</taxon>
        <taxon>Pseudomonadati</taxon>
        <taxon>Pseudomonadota</taxon>
        <taxon>Gammaproteobacteria</taxon>
        <taxon>Alteromonadales</taxon>
        <taxon>Shewanellaceae</taxon>
        <taxon>Shewanella</taxon>
    </lineage>
</organism>
<name>Q12KK3_SHEDO</name>
<evidence type="ECO:0000256" key="3">
    <source>
        <dbReference type="ARBA" id="ARBA00022723"/>
    </source>
</evidence>
<keyword evidence="10" id="KW-1185">Reference proteome</keyword>
<dbReference type="RefSeq" id="WP_011497173.1">
    <property type="nucleotide sequence ID" value="NC_007954.1"/>
</dbReference>
<feature type="chain" id="PRO_5004181493" evidence="8">
    <location>
        <begin position="21"/>
        <end position="149"/>
    </location>
</feature>
<evidence type="ECO:0000256" key="1">
    <source>
        <dbReference type="ARBA" id="ARBA00022448"/>
    </source>
</evidence>
<comment type="PTM">
    <text evidence="7">Binds 1 heme group per subunit.</text>
</comment>
<dbReference type="eggNOG" id="COG3909">
    <property type="taxonomic scope" value="Bacteria"/>
</dbReference>
<evidence type="ECO:0000256" key="4">
    <source>
        <dbReference type="ARBA" id="ARBA00022982"/>
    </source>
</evidence>
<accession>Q12KK3</accession>
<gene>
    <name evidence="9" type="ordered locus">Sden_2744</name>
</gene>
<dbReference type="HOGENOM" id="CLU_106713_4_0_6"/>
<dbReference type="GO" id="GO:0022900">
    <property type="term" value="P:electron transport chain"/>
    <property type="evidence" value="ECO:0007669"/>
    <property type="project" value="InterPro"/>
</dbReference>